<dbReference type="Proteomes" id="UP000614350">
    <property type="component" value="Unassembled WGS sequence"/>
</dbReference>
<comment type="caution">
    <text evidence="2">The sequence shown here is derived from an EMBL/GenBank/DDBJ whole genome shotgun (WGS) entry which is preliminary data.</text>
</comment>
<organism evidence="2 3">
    <name type="scientific">Vespula vulgaris</name>
    <name type="common">Yellow jacket</name>
    <name type="synonym">Wasp</name>
    <dbReference type="NCBI Taxonomy" id="7454"/>
    <lineage>
        <taxon>Eukaryota</taxon>
        <taxon>Metazoa</taxon>
        <taxon>Ecdysozoa</taxon>
        <taxon>Arthropoda</taxon>
        <taxon>Hexapoda</taxon>
        <taxon>Insecta</taxon>
        <taxon>Pterygota</taxon>
        <taxon>Neoptera</taxon>
        <taxon>Endopterygota</taxon>
        <taxon>Hymenoptera</taxon>
        <taxon>Apocrita</taxon>
        <taxon>Aculeata</taxon>
        <taxon>Vespoidea</taxon>
        <taxon>Vespidae</taxon>
        <taxon>Vespinae</taxon>
        <taxon>Vespula</taxon>
    </lineage>
</organism>
<reference evidence="2" key="1">
    <citation type="journal article" date="2020" name="G3 (Bethesda)">
        <title>High-Quality Assemblies for Three Invasive Social Wasps from the &lt;i&gt;Vespula&lt;/i&gt; Genus.</title>
        <authorList>
            <person name="Harrop T.W.R."/>
            <person name="Guhlin J."/>
            <person name="McLaughlin G.M."/>
            <person name="Permina E."/>
            <person name="Stockwell P."/>
            <person name="Gilligan J."/>
            <person name="Le Lec M.F."/>
            <person name="Gruber M.A.M."/>
            <person name="Quinn O."/>
            <person name="Lovegrove M."/>
            <person name="Duncan E.J."/>
            <person name="Remnant E.J."/>
            <person name="Van Eeckhoven J."/>
            <person name="Graham B."/>
            <person name="Knapp R.A."/>
            <person name="Langford K.W."/>
            <person name="Kronenberg Z."/>
            <person name="Press M.O."/>
            <person name="Eacker S.M."/>
            <person name="Wilson-Rankin E.E."/>
            <person name="Purcell J."/>
            <person name="Lester P.J."/>
            <person name="Dearden P.K."/>
        </authorList>
    </citation>
    <scope>NUCLEOTIDE SEQUENCE</scope>
    <source>
        <strain evidence="2">Marl-1</strain>
    </source>
</reference>
<evidence type="ECO:0000313" key="2">
    <source>
        <dbReference type="EMBL" id="KAF7398941.1"/>
    </source>
</evidence>
<proteinExistence type="predicted"/>
<accession>A0A834K7V3</accession>
<name>A0A834K7V3_VESVU</name>
<sequence>MNPHAFGDRSFAEQDPRSWKDISSNENTHVVRTAIVKFKNIVRLKETSFLASLIELIPFDKSQRCKKTSSNVLSPSENECDETFPFVPQRMTNGWPLERFRDHSVLPSSNTSL</sequence>
<keyword evidence="3" id="KW-1185">Reference proteome</keyword>
<evidence type="ECO:0000256" key="1">
    <source>
        <dbReference type="SAM" id="MobiDB-lite"/>
    </source>
</evidence>
<gene>
    <name evidence="2" type="ORF">HZH66_006838</name>
</gene>
<evidence type="ECO:0000313" key="3">
    <source>
        <dbReference type="Proteomes" id="UP000614350"/>
    </source>
</evidence>
<dbReference type="EMBL" id="JACSEA010000006">
    <property type="protein sequence ID" value="KAF7398941.1"/>
    <property type="molecule type" value="Genomic_DNA"/>
</dbReference>
<protein>
    <submittedName>
        <fullName evidence="2">Uncharacterized protein</fullName>
    </submittedName>
</protein>
<dbReference type="AlphaFoldDB" id="A0A834K7V3"/>
<feature type="region of interest" description="Disordered" evidence="1">
    <location>
        <begin position="1"/>
        <end position="20"/>
    </location>
</feature>